<keyword evidence="2" id="KW-1185">Reference proteome</keyword>
<proteinExistence type="predicted"/>
<name>A0ABM9Q3Q7_9ENTR</name>
<comment type="caution">
    <text evidence="1">The sequence shown here is derived from an EMBL/GenBank/DDBJ whole genome shotgun (WGS) entry which is preliminary data.</text>
</comment>
<sequence length="40" mass="4644">MPLIKEKPSVKTEGLITLMDNKQRMTVLLIPTQSWLVAYR</sequence>
<gene>
    <name evidence="1" type="ORF">BN134_713</name>
</gene>
<organism evidence="1 2">
    <name type="scientific">Cronobacter dublinensis 1210</name>
    <dbReference type="NCBI Taxonomy" id="1208656"/>
    <lineage>
        <taxon>Bacteria</taxon>
        <taxon>Pseudomonadati</taxon>
        <taxon>Pseudomonadota</taxon>
        <taxon>Gammaproteobacteria</taxon>
        <taxon>Enterobacterales</taxon>
        <taxon>Enterobacteriaceae</taxon>
        <taxon>Cronobacter</taxon>
    </lineage>
</organism>
<evidence type="ECO:0000313" key="2">
    <source>
        <dbReference type="Proteomes" id="UP000009342"/>
    </source>
</evidence>
<dbReference type="EMBL" id="CAKZ01000033">
    <property type="protein sequence ID" value="CCJ80004.1"/>
    <property type="molecule type" value="Genomic_DNA"/>
</dbReference>
<reference evidence="2" key="1">
    <citation type="journal article" date="2012" name="PLoS ONE">
        <title>Comparative analysis of genome sequences covering the seven cronobacter species.</title>
        <authorList>
            <person name="Joseph S."/>
            <person name="Desai P."/>
            <person name="Ji Y."/>
            <person name="Cummings C.A."/>
            <person name="Shih R."/>
            <person name="Degoricija L."/>
            <person name="Rico A."/>
            <person name="Brzoska P."/>
            <person name="Hamby S.E."/>
            <person name="Masood N."/>
            <person name="Hariri S."/>
            <person name="Sonbol H."/>
            <person name="Chuzhanova N."/>
            <person name="McClelland M."/>
            <person name="Furtado M.R."/>
            <person name="Forsythe S.J."/>
        </authorList>
    </citation>
    <scope>NUCLEOTIDE SEQUENCE [LARGE SCALE GENOMIC DNA]</scope>
    <source>
        <strain evidence="2">1210</strain>
    </source>
</reference>
<dbReference type="Proteomes" id="UP000009342">
    <property type="component" value="Unassembled WGS sequence"/>
</dbReference>
<protein>
    <submittedName>
        <fullName evidence="1">Uncharacterized protein</fullName>
    </submittedName>
</protein>
<accession>A0ABM9Q3Q7</accession>
<evidence type="ECO:0000313" key="1">
    <source>
        <dbReference type="EMBL" id="CCJ80004.1"/>
    </source>
</evidence>